<evidence type="ECO:0000313" key="8">
    <source>
        <dbReference type="EMBL" id="PQL94912.1"/>
    </source>
</evidence>
<sequence>MFKFKSILIVIGLLLSYYFQGQSISEETARMVANNFLNLKSENKRSLEVQLTNITAQINKKYNGFYIFKTANGQEFCIISSEKGNHPVLAYSFDSPLSTNGPISPEFLYILDGYQAANEYLRKNKSKKIINEDDALIIKEWEALLDGNSFSLNKKAKISQPVKVEPLLKTTWNQSNTKYIPRTYENGYCPTGCVATAMAQIMKYWNYPVKGKGVHTYTIPNYFYDWKGKTLTADFENTTYLWDTMPYSFSSSSTEAENDAVATLVFHAGVSVDMMYGPGGSGAYNEDVAPALVNYFNYSKDISLEYRRYYSNDTEWLNLIKDQLANGYPLYFSGFDSDKKGHALVADGYDVNNLIHFNFGWGGSANGYYQITNPGGYSDSQAVVINIYPSASTCSTPTGLSSSNILDCSAILSWKVVNGAQNYTIEYKTASASTWTIANAANNSNSFTLSGLVANTAYNWRVRANCPGSNTSDYSQANLKTMLPAPCIANYEPNDSFAKATAINTNTNYSAGIGSSTDKDFYKFTLNSKSIVTITLQNLPKNYDLVIYNSSQGQIGKSVLGGTSNESITLNNLEPGTYYVHVYGYNGNFDITQCYNLKVEAKMVAAPCIANYEPNDYFAKATAINTNTNYYAGIGSSTDKDFYKFTLNSKSIVTVTLQNLPKNYDLIIYNIAQGQIGKSALGGTSNESITINYLDPGTYYVVVEGYNGNFDINRCYTLKAEATAIAPCIVNYEPNDYFAKATAINTNTNYYAGIGSSTDKDFYKFTLNSKSIVTVTLQNLPKNYDLIIYNIAQGQIGKSALGGTSNESITINYLEPGTYYVVVEGYNGNFDINRCYTLKAEATAIAPCIVNYEPND</sequence>
<dbReference type="Pfam" id="PF04151">
    <property type="entry name" value="PPC"/>
    <property type="match status" value="3"/>
</dbReference>
<dbReference type="InterPro" id="IPR007280">
    <property type="entry name" value="Peptidase_C_arc/bac"/>
</dbReference>
<feature type="active site" description="Nucleophile" evidence="6">
    <location>
        <position position="193"/>
    </location>
</feature>
<evidence type="ECO:0000256" key="6">
    <source>
        <dbReference type="PIRSR" id="PIRSR600200-1"/>
    </source>
</evidence>
<dbReference type="InterPro" id="IPR000200">
    <property type="entry name" value="Peptidase_C10"/>
</dbReference>
<dbReference type="Pfam" id="PF01640">
    <property type="entry name" value="Peptidase_C10"/>
    <property type="match status" value="1"/>
</dbReference>
<proteinExistence type="inferred from homology"/>
<evidence type="ECO:0000256" key="1">
    <source>
        <dbReference type="ARBA" id="ARBA00009693"/>
    </source>
</evidence>
<dbReference type="Pfam" id="PF00041">
    <property type="entry name" value="fn3"/>
    <property type="match status" value="1"/>
</dbReference>
<comment type="similarity">
    <text evidence="1">Belongs to the peptidase C10 family.</text>
</comment>
<protein>
    <recommendedName>
        <fullName evidence="7">Fibronectin type-III domain-containing protein</fullName>
    </recommendedName>
</protein>
<dbReference type="SUPFAM" id="SSF49265">
    <property type="entry name" value="Fibronectin type III"/>
    <property type="match status" value="1"/>
</dbReference>
<dbReference type="Gene3D" id="2.60.40.10">
    <property type="entry name" value="Immunoglobulins"/>
    <property type="match status" value="1"/>
</dbReference>
<evidence type="ECO:0000256" key="3">
    <source>
        <dbReference type="ARBA" id="ARBA00022729"/>
    </source>
</evidence>
<dbReference type="Pfam" id="PF13734">
    <property type="entry name" value="Inhibitor_I69"/>
    <property type="match status" value="1"/>
</dbReference>
<keyword evidence="5" id="KW-0788">Thiol protease</keyword>
<evidence type="ECO:0000256" key="4">
    <source>
        <dbReference type="ARBA" id="ARBA00022801"/>
    </source>
</evidence>
<evidence type="ECO:0000259" key="7">
    <source>
        <dbReference type="PROSITE" id="PS50853"/>
    </source>
</evidence>
<dbReference type="Gene3D" id="2.60.120.380">
    <property type="match status" value="3"/>
</dbReference>
<dbReference type="PROSITE" id="PS50853">
    <property type="entry name" value="FN3"/>
    <property type="match status" value="1"/>
</dbReference>
<dbReference type="Proteomes" id="UP000238042">
    <property type="component" value="Unassembled WGS sequence"/>
</dbReference>
<evidence type="ECO:0000256" key="5">
    <source>
        <dbReference type="ARBA" id="ARBA00022807"/>
    </source>
</evidence>
<feature type="active site" description="Proton acceptor" evidence="6">
    <location>
        <position position="342"/>
    </location>
</feature>
<keyword evidence="9" id="KW-1185">Reference proteome</keyword>
<evidence type="ECO:0000313" key="9">
    <source>
        <dbReference type="Proteomes" id="UP000238042"/>
    </source>
</evidence>
<dbReference type="InterPro" id="IPR044934">
    <property type="entry name" value="Streptopain_sf"/>
</dbReference>
<dbReference type="InterPro" id="IPR036116">
    <property type="entry name" value="FN3_sf"/>
</dbReference>
<dbReference type="Gene3D" id="3.90.70.50">
    <property type="entry name" value="Peptidase C10, streptopain"/>
    <property type="match status" value="1"/>
</dbReference>
<dbReference type="AlphaFoldDB" id="A0A2S8AFU5"/>
<keyword evidence="4" id="KW-0378">Hydrolase</keyword>
<evidence type="ECO:0000256" key="2">
    <source>
        <dbReference type="ARBA" id="ARBA00022670"/>
    </source>
</evidence>
<dbReference type="EMBL" id="PSZM01000003">
    <property type="protein sequence ID" value="PQL94912.1"/>
    <property type="molecule type" value="Genomic_DNA"/>
</dbReference>
<dbReference type="RefSeq" id="WP_181042787.1">
    <property type="nucleotide sequence ID" value="NZ_PSZM01000003.1"/>
</dbReference>
<feature type="non-terminal residue" evidence="8">
    <location>
        <position position="856"/>
    </location>
</feature>
<dbReference type="InterPro" id="IPR038765">
    <property type="entry name" value="Papain-like_cys_pep_sf"/>
</dbReference>
<name>A0A2S8AFU5_9FLAO</name>
<dbReference type="InterPro" id="IPR013783">
    <property type="entry name" value="Ig-like_fold"/>
</dbReference>
<dbReference type="InterPro" id="IPR025896">
    <property type="entry name" value="Spi_Prtas-inh"/>
</dbReference>
<gene>
    <name evidence="8" type="ORF">C4S77_02715</name>
</gene>
<organism evidence="8 9">
    <name type="scientific">Apibacter adventoris</name>
    <dbReference type="NCBI Taxonomy" id="1679466"/>
    <lineage>
        <taxon>Bacteria</taxon>
        <taxon>Pseudomonadati</taxon>
        <taxon>Bacteroidota</taxon>
        <taxon>Flavobacteriia</taxon>
        <taxon>Flavobacteriales</taxon>
        <taxon>Weeksellaceae</taxon>
        <taxon>Apibacter</taxon>
    </lineage>
</organism>
<dbReference type="SUPFAM" id="SSF54001">
    <property type="entry name" value="Cysteine proteinases"/>
    <property type="match status" value="1"/>
</dbReference>
<feature type="domain" description="Fibronectin type-III" evidence="7">
    <location>
        <begin position="396"/>
        <end position="485"/>
    </location>
</feature>
<reference evidence="8 9" key="1">
    <citation type="submission" date="2018-02" db="EMBL/GenBank/DDBJ databases">
        <title>Genome sequences of Apibacter spp., gut symbionts of Asian honey bees.</title>
        <authorList>
            <person name="Kwong W.K."/>
            <person name="Steele M.I."/>
            <person name="Moran N.A."/>
        </authorList>
    </citation>
    <scope>NUCLEOTIDE SEQUENCE [LARGE SCALE GENOMIC DNA]</scope>
    <source>
        <strain evidence="9">wkB301</strain>
    </source>
</reference>
<dbReference type="InterPro" id="IPR003961">
    <property type="entry name" value="FN3_dom"/>
</dbReference>
<dbReference type="GO" id="GO:0006508">
    <property type="term" value="P:proteolysis"/>
    <property type="evidence" value="ECO:0007669"/>
    <property type="project" value="UniProtKB-KW"/>
</dbReference>
<dbReference type="GO" id="GO:0008234">
    <property type="term" value="F:cysteine-type peptidase activity"/>
    <property type="evidence" value="ECO:0007669"/>
    <property type="project" value="UniProtKB-KW"/>
</dbReference>
<dbReference type="CDD" id="cd00063">
    <property type="entry name" value="FN3"/>
    <property type="match status" value="1"/>
</dbReference>
<keyword evidence="2" id="KW-0645">Protease</keyword>
<keyword evidence="3" id="KW-0732">Signal</keyword>
<comment type="caution">
    <text evidence="8">The sequence shown here is derived from an EMBL/GenBank/DDBJ whole genome shotgun (WGS) entry which is preliminary data.</text>
</comment>
<dbReference type="PRINTS" id="PR00797">
    <property type="entry name" value="STREPTOPAIN"/>
</dbReference>
<dbReference type="SUPFAM" id="SSF89260">
    <property type="entry name" value="Collagen-binding domain"/>
    <property type="match status" value="3"/>
</dbReference>
<accession>A0A2S8AFU5</accession>
<dbReference type="SMART" id="SM00060">
    <property type="entry name" value="FN3"/>
    <property type="match status" value="2"/>
</dbReference>